<dbReference type="SUPFAM" id="SSF103657">
    <property type="entry name" value="BAR/IMD domain-like"/>
    <property type="match status" value="1"/>
</dbReference>
<keyword evidence="2" id="KW-1185">Reference proteome</keyword>
<reference evidence="1 2" key="1">
    <citation type="journal article" date="2020" name="Phytopathology">
        <title>A high-quality genome resource of Botrytis fragariae, a new and rapidly spreading fungal pathogen causing strawberry gray mold in the U.S.A.</title>
        <authorList>
            <person name="Wu Y."/>
            <person name="Saski C.A."/>
            <person name="Schnabel G."/>
            <person name="Xiao S."/>
            <person name="Hu M."/>
        </authorList>
    </citation>
    <scope>NUCLEOTIDE SEQUENCE [LARGE SCALE GENOMIC DNA]</scope>
    <source>
        <strain evidence="1 2">BVB16</strain>
    </source>
</reference>
<accession>A0A8H6ASN3</accession>
<proteinExistence type="predicted"/>
<dbReference type="RefSeq" id="XP_037191656.1">
    <property type="nucleotide sequence ID" value="XM_037336446.1"/>
</dbReference>
<dbReference type="EMBL" id="JABFCT010000010">
    <property type="protein sequence ID" value="KAF5872710.1"/>
    <property type="molecule type" value="Genomic_DNA"/>
</dbReference>
<name>A0A8H6ASN3_9HELO</name>
<dbReference type="GeneID" id="59260138"/>
<protein>
    <submittedName>
        <fullName evidence="1">Uncharacterized protein</fullName>
    </submittedName>
</protein>
<organism evidence="1 2">
    <name type="scientific">Botrytis fragariae</name>
    <dbReference type="NCBI Taxonomy" id="1964551"/>
    <lineage>
        <taxon>Eukaryota</taxon>
        <taxon>Fungi</taxon>
        <taxon>Dikarya</taxon>
        <taxon>Ascomycota</taxon>
        <taxon>Pezizomycotina</taxon>
        <taxon>Leotiomycetes</taxon>
        <taxon>Helotiales</taxon>
        <taxon>Sclerotiniaceae</taxon>
        <taxon>Botrytis</taxon>
    </lineage>
</organism>
<dbReference type="AlphaFoldDB" id="A0A8H6ASN3"/>
<dbReference type="OrthoDB" id="3526940at2759"/>
<evidence type="ECO:0000313" key="1">
    <source>
        <dbReference type="EMBL" id="KAF5872710.1"/>
    </source>
</evidence>
<dbReference type="InterPro" id="IPR027267">
    <property type="entry name" value="AH/BAR_dom_sf"/>
</dbReference>
<dbReference type="Proteomes" id="UP000531561">
    <property type="component" value="Unassembled WGS sequence"/>
</dbReference>
<gene>
    <name evidence="1" type="ORF">Bfra_006073</name>
</gene>
<comment type="caution">
    <text evidence="1">The sequence shown here is derived from an EMBL/GenBank/DDBJ whole genome shotgun (WGS) entry which is preliminary data.</text>
</comment>
<sequence>MGDRGYYQHNYLERAREQARHDVPIFHRLSPISPPLDLFTEIEKAVENTKKAREKYFYCINKADEELMKYLKSRCVLPVPTGHLRSFWEAAERSRKEARKARDDYYAWCKYGEKMREKLRKDMLGFLVKELNTLSAAVGKLQDESMLRRTREEYTGEHVGLVRR</sequence>
<evidence type="ECO:0000313" key="2">
    <source>
        <dbReference type="Proteomes" id="UP000531561"/>
    </source>
</evidence>